<protein>
    <recommendedName>
        <fullName evidence="2">Xylanolytic transcriptional activator regulatory domain-containing protein</fullName>
    </recommendedName>
</protein>
<dbReference type="Pfam" id="PF04082">
    <property type="entry name" value="Fungal_trans"/>
    <property type="match status" value="1"/>
</dbReference>
<evidence type="ECO:0000256" key="1">
    <source>
        <dbReference type="ARBA" id="ARBA00023242"/>
    </source>
</evidence>
<dbReference type="AlphaFoldDB" id="A0A4Q2V6Z1"/>
<proteinExistence type="predicted"/>
<evidence type="ECO:0000313" key="4">
    <source>
        <dbReference type="Proteomes" id="UP000290540"/>
    </source>
</evidence>
<name>A0A4Q2V6Z1_FUSOX</name>
<dbReference type="GO" id="GO:0003677">
    <property type="term" value="F:DNA binding"/>
    <property type="evidence" value="ECO:0007669"/>
    <property type="project" value="InterPro"/>
</dbReference>
<dbReference type="PANTHER" id="PTHR47425">
    <property type="entry name" value="FARB-RELATED"/>
    <property type="match status" value="1"/>
</dbReference>
<dbReference type="InterPro" id="IPR052761">
    <property type="entry name" value="Fungal_Detox/Toxin_TFs"/>
</dbReference>
<dbReference type="InterPro" id="IPR007219">
    <property type="entry name" value="XnlR_reg_dom"/>
</dbReference>
<evidence type="ECO:0000313" key="3">
    <source>
        <dbReference type="EMBL" id="RYC79697.1"/>
    </source>
</evidence>
<dbReference type="Proteomes" id="UP000290540">
    <property type="component" value="Unassembled WGS sequence"/>
</dbReference>
<keyword evidence="1" id="KW-0539">Nucleus</keyword>
<dbReference type="GO" id="GO:0008270">
    <property type="term" value="F:zinc ion binding"/>
    <property type="evidence" value="ECO:0007669"/>
    <property type="project" value="InterPro"/>
</dbReference>
<comment type="caution">
    <text evidence="3">The sequence shown here is derived from an EMBL/GenBank/DDBJ whole genome shotgun (WGS) entry which is preliminary data.</text>
</comment>
<dbReference type="EMBL" id="MQTW01000541">
    <property type="protein sequence ID" value="RYC79697.1"/>
    <property type="molecule type" value="Genomic_DNA"/>
</dbReference>
<dbReference type="GO" id="GO:0006351">
    <property type="term" value="P:DNA-templated transcription"/>
    <property type="evidence" value="ECO:0007669"/>
    <property type="project" value="InterPro"/>
</dbReference>
<dbReference type="PANTHER" id="PTHR47425:SF2">
    <property type="entry name" value="FARB-RELATED"/>
    <property type="match status" value="1"/>
</dbReference>
<feature type="domain" description="Xylanolytic transcriptional activator regulatory" evidence="2">
    <location>
        <begin position="159"/>
        <end position="384"/>
    </location>
</feature>
<dbReference type="CDD" id="cd12148">
    <property type="entry name" value="fungal_TF_MHR"/>
    <property type="match status" value="1"/>
</dbReference>
<gene>
    <name evidence="3" type="ORF">BFJ63_vAg17415</name>
</gene>
<sequence>MSLERAALVRTATLMKSAASSKVDDASLNEPQAAVAIEERMCDEEKVEMVFDSASNENMDLVSNENPAPVPKTAGAFEFTTLINDFSASKDNPNSSWTSFDYQQPINTITTVPFEIVYCRYPFLVITNIHRIPQQDVGFLELQGCLKVLTRPLLDEFVQQYFLHVHPILPVVNEGDFWDLYDHDSHQPLKFTVPLLLFQAMLFAASPFVSNATVCALGYTNSRSLRTTLLRRTKLLYDLESESSPLTIAQACILLSMASLSSTGKPNTIWLSLAIENAKLAEAHLYASRPSGSFCKEKNILKRLWWCCIIRDRSVGLLLKRQIKITKEQFDCDEDPLDANDLRDELQRSKVYSPSTKWKLAVILSQSVELYIKLTDVLAVIYPPNGKHLPGQQDHACLAPLYKCKLALRDWNAQTSSRLSDLQSNPDLITSPKAKQAKGHDSVSLYRNLMYMYYHTARIGICHHETLRLEGADLSFPLAKGLSNISEMQLELQRAITDITECHNELLRLGLTRWIPSTAIGFSALPLVLNIIDIKLAPPTMQSIHQSSVLVQNRLNVLIEFMRAYWARYDGVSWISEIVRHIIGLTQLNGLKSQRKANFNWMDIFAFQPRAYLRLVLVLDLSLNKGRMAQDSDFPAKLRGLFSVNLNPLNELVEGHLNSPENRLPLFRQPSQPPSLESVAWDQTQLHMFGLDDCPINLLENGIAFQQLIDPGLVQQENGADAGHLLSQPSVDLSDENHVLPNDLANSKTPTADREKNIAFVSSDQLFMSGLDTECVMDERLADHLLEAMLEEGLSEGISSA</sequence>
<evidence type="ECO:0000259" key="2">
    <source>
        <dbReference type="Pfam" id="PF04082"/>
    </source>
</evidence>
<accession>A0A4Q2V6Z1</accession>
<reference evidence="3 4" key="1">
    <citation type="submission" date="2016-12" db="EMBL/GenBank/DDBJ databases">
        <title>Draft genome sequence of Fusarium oxysporum causing rot on Narcissus.</title>
        <authorList>
            <person name="Armitage A.D."/>
            <person name="Taylor A."/>
            <person name="Clarkson J.P."/>
            <person name="Harrison R.J."/>
            <person name="Jackson A.C."/>
        </authorList>
    </citation>
    <scope>NUCLEOTIDE SEQUENCE [LARGE SCALE GENOMIC DNA]</scope>
    <source>
        <strain evidence="3 4">N139</strain>
    </source>
</reference>
<organism evidence="3 4">
    <name type="scientific">Fusarium oxysporum f. sp. narcissi</name>
    <dbReference type="NCBI Taxonomy" id="451672"/>
    <lineage>
        <taxon>Eukaryota</taxon>
        <taxon>Fungi</taxon>
        <taxon>Dikarya</taxon>
        <taxon>Ascomycota</taxon>
        <taxon>Pezizomycotina</taxon>
        <taxon>Sordariomycetes</taxon>
        <taxon>Hypocreomycetidae</taxon>
        <taxon>Hypocreales</taxon>
        <taxon>Nectriaceae</taxon>
        <taxon>Fusarium</taxon>
        <taxon>Fusarium oxysporum species complex</taxon>
    </lineage>
</organism>